<accession>A0A2A4G6S5</accession>
<dbReference type="CDD" id="cd00449">
    <property type="entry name" value="PLPDE_IV"/>
    <property type="match status" value="1"/>
</dbReference>
<dbReference type="PROSITE" id="PS00770">
    <property type="entry name" value="AA_TRANSFER_CLASS_4"/>
    <property type="match status" value="1"/>
</dbReference>
<evidence type="ECO:0000313" key="14">
    <source>
        <dbReference type="Proteomes" id="UP000219559"/>
    </source>
</evidence>
<dbReference type="PANTHER" id="PTHR42743:SF11">
    <property type="entry name" value="AMINODEOXYCHORISMATE LYASE"/>
    <property type="match status" value="1"/>
</dbReference>
<dbReference type="GO" id="GO:0046394">
    <property type="term" value="P:carboxylic acid biosynthetic process"/>
    <property type="evidence" value="ECO:0007669"/>
    <property type="project" value="UniProtKB-ARBA"/>
</dbReference>
<protein>
    <recommendedName>
        <fullName evidence="6">branched-chain-amino-acid transaminase</fullName>
        <ecNumber evidence="6">2.6.1.42</ecNumber>
    </recommendedName>
</protein>
<evidence type="ECO:0000256" key="8">
    <source>
        <dbReference type="ARBA" id="ARBA00048212"/>
    </source>
</evidence>
<dbReference type="Gene3D" id="3.30.470.10">
    <property type="match status" value="1"/>
</dbReference>
<name>A0A2A4G6S5_9FLAO</name>
<dbReference type="PANTHER" id="PTHR42743">
    <property type="entry name" value="AMINO-ACID AMINOTRANSFERASE"/>
    <property type="match status" value="1"/>
</dbReference>
<comment type="catalytic activity">
    <reaction evidence="8">
        <text>L-valine + 2-oxoglutarate = 3-methyl-2-oxobutanoate + L-glutamate</text>
        <dbReference type="Rhea" id="RHEA:24813"/>
        <dbReference type="ChEBI" id="CHEBI:11851"/>
        <dbReference type="ChEBI" id="CHEBI:16810"/>
        <dbReference type="ChEBI" id="CHEBI:29985"/>
        <dbReference type="ChEBI" id="CHEBI:57762"/>
        <dbReference type="EC" id="2.6.1.42"/>
    </reaction>
</comment>
<evidence type="ECO:0000256" key="4">
    <source>
        <dbReference type="ARBA" id="ARBA00005072"/>
    </source>
</evidence>
<organism evidence="13 14">
    <name type="scientific">Sediminicola luteus</name>
    <dbReference type="NCBI Taxonomy" id="319238"/>
    <lineage>
        <taxon>Bacteria</taxon>
        <taxon>Pseudomonadati</taxon>
        <taxon>Bacteroidota</taxon>
        <taxon>Flavobacteriia</taxon>
        <taxon>Flavobacteriales</taxon>
        <taxon>Flavobacteriaceae</taxon>
        <taxon>Sediminicola</taxon>
    </lineage>
</organism>
<evidence type="ECO:0000256" key="3">
    <source>
        <dbReference type="ARBA" id="ARBA00004931"/>
    </source>
</evidence>
<dbReference type="SUPFAM" id="SSF56752">
    <property type="entry name" value="D-aminoacid aminotransferase-like PLP-dependent enzymes"/>
    <property type="match status" value="1"/>
</dbReference>
<keyword evidence="13" id="KW-0808">Transferase</keyword>
<dbReference type="Gene3D" id="3.20.10.10">
    <property type="entry name" value="D-amino Acid Aminotransferase, subunit A, domain 2"/>
    <property type="match status" value="1"/>
</dbReference>
<dbReference type="GO" id="GO:0004084">
    <property type="term" value="F:branched-chain-amino-acid transaminase activity"/>
    <property type="evidence" value="ECO:0007669"/>
    <property type="project" value="UniProtKB-EC"/>
</dbReference>
<dbReference type="EC" id="2.6.1.42" evidence="6"/>
<keyword evidence="13" id="KW-0032">Aminotransferase</keyword>
<evidence type="ECO:0000256" key="11">
    <source>
        <dbReference type="RuleBase" id="RU004106"/>
    </source>
</evidence>
<dbReference type="RefSeq" id="WP_097442934.1">
    <property type="nucleotide sequence ID" value="NZ_NBWU01000004.1"/>
</dbReference>
<dbReference type="InterPro" id="IPR043131">
    <property type="entry name" value="BCAT-like_N"/>
</dbReference>
<dbReference type="Proteomes" id="UP000219559">
    <property type="component" value="Unassembled WGS sequence"/>
</dbReference>
<comment type="similarity">
    <text evidence="5 11">Belongs to the class-IV pyridoxal-phosphate-dependent aminotransferase family.</text>
</comment>
<dbReference type="InterPro" id="IPR036038">
    <property type="entry name" value="Aminotransferase-like"/>
</dbReference>
<keyword evidence="14" id="KW-1185">Reference proteome</keyword>
<dbReference type="OrthoDB" id="9805628at2"/>
<dbReference type="AlphaFoldDB" id="A0A2A4G6S5"/>
<keyword evidence="7 12" id="KW-0663">Pyridoxal phosphate</keyword>
<dbReference type="Pfam" id="PF01063">
    <property type="entry name" value="Aminotran_4"/>
    <property type="match status" value="1"/>
</dbReference>
<dbReference type="InterPro" id="IPR001544">
    <property type="entry name" value="Aminotrans_IV"/>
</dbReference>
<comment type="catalytic activity">
    <reaction evidence="10">
        <text>L-leucine + 2-oxoglutarate = 4-methyl-2-oxopentanoate + L-glutamate</text>
        <dbReference type="Rhea" id="RHEA:18321"/>
        <dbReference type="ChEBI" id="CHEBI:16810"/>
        <dbReference type="ChEBI" id="CHEBI:17865"/>
        <dbReference type="ChEBI" id="CHEBI:29985"/>
        <dbReference type="ChEBI" id="CHEBI:57427"/>
        <dbReference type="EC" id="2.6.1.42"/>
    </reaction>
</comment>
<comment type="caution">
    <text evidence="13">The sequence shown here is derived from an EMBL/GenBank/DDBJ whole genome shotgun (WGS) entry which is preliminary data.</text>
</comment>
<dbReference type="InterPro" id="IPR050571">
    <property type="entry name" value="Class-IV_PLP-Dep_Aminotrnsfr"/>
</dbReference>
<evidence type="ECO:0000256" key="7">
    <source>
        <dbReference type="ARBA" id="ARBA00022898"/>
    </source>
</evidence>
<comment type="cofactor">
    <cofactor evidence="1 12">
        <name>pyridoxal 5'-phosphate</name>
        <dbReference type="ChEBI" id="CHEBI:597326"/>
    </cofactor>
</comment>
<comment type="pathway">
    <text evidence="3">Amino-acid biosynthesis; L-valine biosynthesis; L-valine from pyruvate: step 4/4.</text>
</comment>
<comment type="pathway">
    <text evidence="4">Amino-acid biosynthesis; L-leucine biosynthesis; L-leucine from 3-methyl-2-oxobutanoate: step 4/4.</text>
</comment>
<dbReference type="InterPro" id="IPR043132">
    <property type="entry name" value="BCAT-like_C"/>
</dbReference>
<proteinExistence type="inferred from homology"/>
<comment type="pathway">
    <text evidence="2">Amino-acid biosynthesis; L-isoleucine biosynthesis; L-isoleucine from 2-oxobutanoate: step 4/4.</text>
</comment>
<evidence type="ECO:0000256" key="12">
    <source>
        <dbReference type="RuleBase" id="RU004516"/>
    </source>
</evidence>
<comment type="catalytic activity">
    <reaction evidence="9">
        <text>L-isoleucine + 2-oxoglutarate = (S)-3-methyl-2-oxopentanoate + L-glutamate</text>
        <dbReference type="Rhea" id="RHEA:24801"/>
        <dbReference type="ChEBI" id="CHEBI:16810"/>
        <dbReference type="ChEBI" id="CHEBI:29985"/>
        <dbReference type="ChEBI" id="CHEBI:35146"/>
        <dbReference type="ChEBI" id="CHEBI:58045"/>
        <dbReference type="EC" id="2.6.1.42"/>
    </reaction>
</comment>
<evidence type="ECO:0000256" key="2">
    <source>
        <dbReference type="ARBA" id="ARBA00004824"/>
    </source>
</evidence>
<reference evidence="13 14" key="1">
    <citation type="submission" date="2017-04" db="EMBL/GenBank/DDBJ databases">
        <title>A new member of the family Flavobacteriaceae isolated from ascidians.</title>
        <authorList>
            <person name="Chen L."/>
        </authorList>
    </citation>
    <scope>NUCLEOTIDE SEQUENCE [LARGE SCALE GENOMIC DNA]</scope>
    <source>
        <strain evidence="13 14">HQA918</strain>
    </source>
</reference>
<evidence type="ECO:0000313" key="13">
    <source>
        <dbReference type="EMBL" id="PCE64141.1"/>
    </source>
</evidence>
<evidence type="ECO:0000256" key="10">
    <source>
        <dbReference type="ARBA" id="ARBA00049229"/>
    </source>
</evidence>
<evidence type="ECO:0000256" key="6">
    <source>
        <dbReference type="ARBA" id="ARBA00013053"/>
    </source>
</evidence>
<evidence type="ECO:0000256" key="5">
    <source>
        <dbReference type="ARBA" id="ARBA00009320"/>
    </source>
</evidence>
<dbReference type="InterPro" id="IPR018300">
    <property type="entry name" value="Aminotrans_IV_CS"/>
</dbReference>
<evidence type="ECO:0000256" key="1">
    <source>
        <dbReference type="ARBA" id="ARBA00001933"/>
    </source>
</evidence>
<gene>
    <name evidence="13" type="ORF">B7P33_12995</name>
</gene>
<dbReference type="EMBL" id="NBWU01000004">
    <property type="protein sequence ID" value="PCE64141.1"/>
    <property type="molecule type" value="Genomic_DNA"/>
</dbReference>
<evidence type="ECO:0000256" key="9">
    <source>
        <dbReference type="ARBA" id="ARBA00048798"/>
    </source>
</evidence>
<sequence>MQVNFNGQLMAEEVPYLPHGNRGLYVGDAVFESLRVMGGKAVFWEDHYLRLMSSMRMLRMEIPMAFTMEFLAEEIKILLEANGLLAQTCRVRLTVFRKAGGRYMPNTNEIDYLLEASALENAFFTLEDSSYEVELFKDYYVNNDLLSTLKTNNKALHVVAGVFAQENGYANCLLINGNKHVVEAINANLFLVKGDTVVTPPLSDGALNGIIRQKLMEVIGKMEGKTLEERSISPFELQKSDELFLTNAIQGILPVTKYRKKQYQSSLASELIGKLNTMARLSVMEG</sequence>